<evidence type="ECO:0000259" key="1">
    <source>
        <dbReference type="Pfam" id="PF00079"/>
    </source>
</evidence>
<dbReference type="GO" id="GO:0004867">
    <property type="term" value="F:serine-type endopeptidase inhibitor activity"/>
    <property type="evidence" value="ECO:0007669"/>
    <property type="project" value="InterPro"/>
</dbReference>
<reference evidence="2 3" key="1">
    <citation type="journal article" date="2018" name="Elife">
        <title>Discovery and characterization of a prevalent human gut bacterial enzyme sufficient for the inactivation of a family of plant toxins.</title>
        <authorList>
            <person name="Koppel N."/>
            <person name="Bisanz J.E."/>
            <person name="Pandelia M.E."/>
            <person name="Turnbaugh P.J."/>
            <person name="Balskus E.P."/>
        </authorList>
    </citation>
    <scope>NUCLEOTIDE SEQUENCE [LARGE SCALE GENOMIC DNA]</scope>
    <source>
        <strain evidence="3">anaerobia AP69FAA</strain>
    </source>
</reference>
<dbReference type="PANTHER" id="PTHR11461">
    <property type="entry name" value="SERINE PROTEASE INHIBITOR, SERPIN"/>
    <property type="match status" value="1"/>
</dbReference>
<evidence type="ECO:0000313" key="2">
    <source>
        <dbReference type="EMBL" id="RDB57299.1"/>
    </source>
</evidence>
<dbReference type="Pfam" id="PF00079">
    <property type="entry name" value="Serpin"/>
    <property type="match status" value="1"/>
</dbReference>
<gene>
    <name evidence="2" type="ORF">C1880_00265</name>
</gene>
<dbReference type="Proteomes" id="UP000253792">
    <property type="component" value="Unassembled WGS sequence"/>
</dbReference>
<dbReference type="AlphaFoldDB" id="A0A369LF29"/>
<keyword evidence="3" id="KW-1185">Reference proteome</keyword>
<protein>
    <recommendedName>
        <fullName evidence="1">Serpin domain-containing protein</fullName>
    </recommendedName>
</protein>
<dbReference type="Gene3D" id="3.30.497.10">
    <property type="entry name" value="Antithrombin, subunit I, domain 2"/>
    <property type="match status" value="1"/>
</dbReference>
<dbReference type="OrthoDB" id="9764871at2"/>
<organism evidence="2 3">
    <name type="scientific">Senegalimassilia anaerobia</name>
    <dbReference type="NCBI Taxonomy" id="1473216"/>
    <lineage>
        <taxon>Bacteria</taxon>
        <taxon>Bacillati</taxon>
        <taxon>Actinomycetota</taxon>
        <taxon>Coriobacteriia</taxon>
        <taxon>Coriobacteriales</taxon>
        <taxon>Coriobacteriaceae</taxon>
        <taxon>Senegalimassilia</taxon>
    </lineage>
</organism>
<dbReference type="EMBL" id="PPTP01000001">
    <property type="protein sequence ID" value="RDB57299.1"/>
    <property type="molecule type" value="Genomic_DNA"/>
</dbReference>
<dbReference type="InterPro" id="IPR023796">
    <property type="entry name" value="Serpin_dom"/>
</dbReference>
<sequence length="159" mass="16720">MESGAAVVFAKPTDAATIGDFIKSGEAWSVIARCRKCIGTTQPDGGIELLVPKLEIESDNQNLNKTLRAMGIARAFSPEAELGGITKANAKISEVIRSAKLTLDQNGAEGAAYTVIAADIGCIPEPMPNPMRVVFDQPFAFAVFSRSGAPLFTGAYMGP</sequence>
<feature type="domain" description="Serpin" evidence="1">
    <location>
        <begin position="47"/>
        <end position="159"/>
    </location>
</feature>
<dbReference type="InterPro" id="IPR000215">
    <property type="entry name" value="Serpin_fam"/>
</dbReference>
<name>A0A369LF29_9ACTN</name>
<proteinExistence type="predicted"/>
<dbReference type="GO" id="GO:0005615">
    <property type="term" value="C:extracellular space"/>
    <property type="evidence" value="ECO:0007669"/>
    <property type="project" value="InterPro"/>
</dbReference>
<dbReference type="InterPro" id="IPR042185">
    <property type="entry name" value="Serpin_sf_2"/>
</dbReference>
<dbReference type="InterPro" id="IPR036186">
    <property type="entry name" value="Serpin_sf"/>
</dbReference>
<accession>A0A369LF29</accession>
<dbReference type="InterPro" id="IPR042178">
    <property type="entry name" value="Serpin_sf_1"/>
</dbReference>
<dbReference type="PANTHER" id="PTHR11461:SF211">
    <property type="entry name" value="GH10112P-RELATED"/>
    <property type="match status" value="1"/>
</dbReference>
<comment type="caution">
    <text evidence="2">The sequence shown here is derived from an EMBL/GenBank/DDBJ whole genome shotgun (WGS) entry which is preliminary data.</text>
</comment>
<dbReference type="SUPFAM" id="SSF56574">
    <property type="entry name" value="Serpins"/>
    <property type="match status" value="1"/>
</dbReference>
<dbReference type="Gene3D" id="2.30.39.10">
    <property type="entry name" value="Alpha-1-antitrypsin, domain 1"/>
    <property type="match status" value="1"/>
</dbReference>
<evidence type="ECO:0000313" key="3">
    <source>
        <dbReference type="Proteomes" id="UP000253792"/>
    </source>
</evidence>